<dbReference type="PROSITE" id="PS50114">
    <property type="entry name" value="GATA_ZN_FINGER_2"/>
    <property type="match status" value="1"/>
</dbReference>
<dbReference type="InterPro" id="IPR000679">
    <property type="entry name" value="Znf_GATA"/>
</dbReference>
<dbReference type="EMBL" id="DF836294">
    <property type="protein sequence ID" value="GAN01130.1"/>
    <property type="molecule type" value="Genomic_DNA"/>
</dbReference>
<feature type="region of interest" description="Disordered" evidence="2">
    <location>
        <begin position="26"/>
        <end position="72"/>
    </location>
</feature>
<accession>A0A0C9LPZ5</accession>
<dbReference type="AlphaFoldDB" id="A0A0C9LPZ5"/>
<reference evidence="4" key="1">
    <citation type="submission" date="2014-09" db="EMBL/GenBank/DDBJ databases">
        <title>Draft genome sequence of an oleaginous Mucoromycotina fungus Mucor ambiguus NBRC6742.</title>
        <authorList>
            <person name="Takeda I."/>
            <person name="Yamane N."/>
            <person name="Morita T."/>
            <person name="Tamano K."/>
            <person name="Machida M."/>
            <person name="Baker S."/>
            <person name="Koike H."/>
        </authorList>
    </citation>
    <scope>NUCLEOTIDE SEQUENCE</scope>
    <source>
        <strain evidence="4">NBRC 6742</strain>
    </source>
</reference>
<dbReference type="STRING" id="91626.A0A0C9LPZ5"/>
<organism evidence="4">
    <name type="scientific">Mucor ambiguus</name>
    <dbReference type="NCBI Taxonomy" id="91626"/>
    <lineage>
        <taxon>Eukaryota</taxon>
        <taxon>Fungi</taxon>
        <taxon>Fungi incertae sedis</taxon>
        <taxon>Mucoromycota</taxon>
        <taxon>Mucoromycotina</taxon>
        <taxon>Mucoromycetes</taxon>
        <taxon>Mucorales</taxon>
        <taxon>Mucorineae</taxon>
        <taxon>Mucoraceae</taxon>
        <taxon>Mucor</taxon>
    </lineage>
</organism>
<evidence type="ECO:0000313" key="4">
    <source>
        <dbReference type="EMBL" id="GAN01130.1"/>
    </source>
</evidence>
<keyword evidence="1" id="KW-0479">Metal-binding</keyword>
<keyword evidence="1" id="KW-0863">Zinc-finger</keyword>
<feature type="compositionally biased region" description="Polar residues" evidence="2">
    <location>
        <begin position="51"/>
        <end position="63"/>
    </location>
</feature>
<proteinExistence type="predicted"/>
<dbReference type="GO" id="GO:0008270">
    <property type="term" value="F:zinc ion binding"/>
    <property type="evidence" value="ECO:0007669"/>
    <property type="project" value="UniProtKB-KW"/>
</dbReference>
<dbReference type="OrthoDB" id="2162994at2759"/>
<feature type="domain" description="GATA-type" evidence="3">
    <location>
        <begin position="49"/>
        <end position="73"/>
    </location>
</feature>
<keyword evidence="1" id="KW-0862">Zinc</keyword>
<feature type="compositionally biased region" description="Low complexity" evidence="2">
    <location>
        <begin position="129"/>
        <end position="154"/>
    </location>
</feature>
<dbReference type="SUPFAM" id="SSF57716">
    <property type="entry name" value="Glucocorticoid receptor-like (DNA-binding domain)"/>
    <property type="match status" value="1"/>
</dbReference>
<dbReference type="GO" id="GO:0006355">
    <property type="term" value="P:regulation of DNA-templated transcription"/>
    <property type="evidence" value="ECO:0007669"/>
    <property type="project" value="InterPro"/>
</dbReference>
<sequence>MPQLPPIMPLTTTKRPFSVIANQERRTGTTQNMRRPLKRQNNEKRKLKPTPKQQCHSCNSTETPEWRKGPLGNVNLTCPHTDGRLTYSTITGPRTLCNACGLIWTKLCKQNEEDNQNKESSATSDSGHHLSPSSSPISSHASPSGSSSSSYKSSINCQKYTLSFLLT</sequence>
<feature type="region of interest" description="Disordered" evidence="2">
    <location>
        <begin position="115"/>
        <end position="154"/>
    </location>
</feature>
<keyword evidence="5" id="KW-1185">Reference proteome</keyword>
<dbReference type="SMART" id="SM00401">
    <property type="entry name" value="ZnF_GATA"/>
    <property type="match status" value="1"/>
</dbReference>
<dbReference type="GO" id="GO:0043565">
    <property type="term" value="F:sequence-specific DNA binding"/>
    <property type="evidence" value="ECO:0007669"/>
    <property type="project" value="InterPro"/>
</dbReference>
<evidence type="ECO:0000256" key="1">
    <source>
        <dbReference type="PROSITE-ProRule" id="PRU00094"/>
    </source>
</evidence>
<name>A0A0C9LPZ5_9FUNG</name>
<dbReference type="Gene3D" id="3.30.50.10">
    <property type="entry name" value="Erythroid Transcription Factor GATA-1, subunit A"/>
    <property type="match status" value="1"/>
</dbReference>
<evidence type="ECO:0000256" key="2">
    <source>
        <dbReference type="SAM" id="MobiDB-lite"/>
    </source>
</evidence>
<gene>
    <name evidence="4" type="ORF">MAM1_0005c00561</name>
</gene>
<dbReference type="InterPro" id="IPR013088">
    <property type="entry name" value="Znf_NHR/GATA"/>
</dbReference>
<evidence type="ECO:0000313" key="5">
    <source>
        <dbReference type="Proteomes" id="UP000053815"/>
    </source>
</evidence>
<dbReference type="Proteomes" id="UP000053815">
    <property type="component" value="Unassembled WGS sequence"/>
</dbReference>
<protein>
    <recommendedName>
        <fullName evidence="3">GATA-type domain-containing protein</fullName>
    </recommendedName>
</protein>
<evidence type="ECO:0000259" key="3">
    <source>
        <dbReference type="PROSITE" id="PS50114"/>
    </source>
</evidence>